<dbReference type="GO" id="GO:0045505">
    <property type="term" value="F:dynein intermediate chain binding"/>
    <property type="evidence" value="ECO:0007669"/>
    <property type="project" value="TreeGrafter"/>
</dbReference>
<dbReference type="OrthoDB" id="10024356at2759"/>
<evidence type="ECO:0000313" key="4">
    <source>
        <dbReference type="EMBL" id="CAF1508073.1"/>
    </source>
</evidence>
<feature type="region of interest" description="Disordered" evidence="2">
    <location>
        <begin position="200"/>
        <end position="232"/>
    </location>
</feature>
<dbReference type="EMBL" id="CAJNOQ010022937">
    <property type="protein sequence ID" value="CAF1508073.1"/>
    <property type="molecule type" value="Genomic_DNA"/>
</dbReference>
<name>A0A815TVG8_9BILA</name>
<evidence type="ECO:0000313" key="6">
    <source>
        <dbReference type="EMBL" id="CAF4369040.1"/>
    </source>
</evidence>
<protein>
    <submittedName>
        <fullName evidence="4">Uncharacterized protein</fullName>
    </submittedName>
</protein>
<comment type="similarity">
    <text evidence="1">Belongs to the dynein light chain Tctex-type family.</text>
</comment>
<dbReference type="Proteomes" id="UP000677228">
    <property type="component" value="Unassembled WGS sequence"/>
</dbReference>
<dbReference type="InterPro" id="IPR038586">
    <property type="entry name" value="Tctex-1-like_sf"/>
</dbReference>
<dbReference type="InterPro" id="IPR005334">
    <property type="entry name" value="Tctex-1-like"/>
</dbReference>
<proteinExistence type="inferred from homology"/>
<dbReference type="Proteomes" id="UP000681722">
    <property type="component" value="Unassembled WGS sequence"/>
</dbReference>
<evidence type="ECO:0000313" key="7">
    <source>
        <dbReference type="Proteomes" id="UP000663829"/>
    </source>
</evidence>
<dbReference type="AlphaFoldDB" id="A0A815TVG8"/>
<dbReference type="Pfam" id="PF03645">
    <property type="entry name" value="Tctex-1"/>
    <property type="match status" value="1"/>
</dbReference>
<dbReference type="CDD" id="cd21451">
    <property type="entry name" value="DLC-like_TCTEX1D"/>
    <property type="match status" value="1"/>
</dbReference>
<evidence type="ECO:0000313" key="5">
    <source>
        <dbReference type="EMBL" id="CAF4051993.1"/>
    </source>
</evidence>
<evidence type="ECO:0000256" key="2">
    <source>
        <dbReference type="SAM" id="MobiDB-lite"/>
    </source>
</evidence>
<comment type="caution">
    <text evidence="4">The sequence shown here is derived from an EMBL/GenBank/DDBJ whole genome shotgun (WGS) entry which is preliminary data.</text>
</comment>
<evidence type="ECO:0000313" key="3">
    <source>
        <dbReference type="EMBL" id="CAF1244600.1"/>
    </source>
</evidence>
<keyword evidence="7" id="KW-1185">Reference proteome</keyword>
<dbReference type="PANTHER" id="PTHR21255">
    <property type="entry name" value="T-COMPLEX-ASSOCIATED-TESTIS-EXPRESSED 1/ DYNEIN LIGHT CHAIN"/>
    <property type="match status" value="1"/>
</dbReference>
<sequence length="340" mass="38822">MADDESPLIQVSRQPSTIPVQVIPGKSLKKFPWKQYSERKLKSNVMTLLATNTMGSDTGIQQETYSGSKTVTIESIVGQTGKSQHGEQYVKKSNLIVRDQYVNPQQLMDKALRQINDYKERLTTQLLIQLKSQANIPQAICIMDQPKLAAQQAHDLFKLPPRPQTPPELQGRSKQQDWHELIINTNVKKSDEANTLEGRYEVTHTSQPSSDYSYGIRGRHGGQNGNSGQLHPLNSFKRTNDIETFLVRLLNLYFDDMLYDSVKCKANSLALADHLKDIFKQLGYERYRIICQVFIGQHLDQTIICASRCLWDKSLDGFLEKKYCKGTLFAVALIYFIYKE</sequence>
<feature type="compositionally biased region" description="Polar residues" evidence="2">
    <location>
        <begin position="203"/>
        <end position="212"/>
    </location>
</feature>
<evidence type="ECO:0000256" key="1">
    <source>
        <dbReference type="ARBA" id="ARBA00005361"/>
    </source>
</evidence>
<dbReference type="GO" id="GO:0007018">
    <property type="term" value="P:microtubule-based movement"/>
    <property type="evidence" value="ECO:0007669"/>
    <property type="project" value="TreeGrafter"/>
</dbReference>
<dbReference type="PANTHER" id="PTHR21255:SF7">
    <property type="entry name" value="DYNEIN LIGHT CHAIN TCTEX-TYPE PROTEIN 2B"/>
    <property type="match status" value="1"/>
</dbReference>
<accession>A0A815TVG8</accession>
<dbReference type="EMBL" id="CAJOBC010088465">
    <property type="protein sequence ID" value="CAF4369040.1"/>
    <property type="molecule type" value="Genomic_DNA"/>
</dbReference>
<dbReference type="GO" id="GO:0005868">
    <property type="term" value="C:cytoplasmic dynein complex"/>
    <property type="evidence" value="ECO:0007669"/>
    <property type="project" value="TreeGrafter"/>
</dbReference>
<organism evidence="4 7">
    <name type="scientific">Didymodactylos carnosus</name>
    <dbReference type="NCBI Taxonomy" id="1234261"/>
    <lineage>
        <taxon>Eukaryota</taxon>
        <taxon>Metazoa</taxon>
        <taxon>Spiralia</taxon>
        <taxon>Gnathifera</taxon>
        <taxon>Rotifera</taxon>
        <taxon>Eurotatoria</taxon>
        <taxon>Bdelloidea</taxon>
        <taxon>Philodinida</taxon>
        <taxon>Philodinidae</taxon>
        <taxon>Didymodactylos</taxon>
    </lineage>
</organism>
<dbReference type="GO" id="GO:0005737">
    <property type="term" value="C:cytoplasm"/>
    <property type="evidence" value="ECO:0007669"/>
    <property type="project" value="TreeGrafter"/>
</dbReference>
<dbReference type="Proteomes" id="UP000663829">
    <property type="component" value="Unassembled WGS sequence"/>
</dbReference>
<gene>
    <name evidence="4" type="ORF">GPM918_LOCUS36986</name>
    <name evidence="3" type="ORF">OVA965_LOCUS25987</name>
    <name evidence="6" type="ORF">SRO942_LOCUS37739</name>
    <name evidence="5" type="ORF">TMI583_LOCUS26713</name>
</gene>
<dbReference type="EMBL" id="CAJNOK010016406">
    <property type="protein sequence ID" value="CAF1244600.1"/>
    <property type="molecule type" value="Genomic_DNA"/>
</dbReference>
<dbReference type="EMBL" id="CAJOBA010037950">
    <property type="protein sequence ID" value="CAF4051993.1"/>
    <property type="molecule type" value="Genomic_DNA"/>
</dbReference>
<dbReference type="Gene3D" id="3.30.1140.40">
    <property type="entry name" value="Tctex-1"/>
    <property type="match status" value="1"/>
</dbReference>
<dbReference type="Proteomes" id="UP000682733">
    <property type="component" value="Unassembled WGS sequence"/>
</dbReference>
<reference evidence="4" key="1">
    <citation type="submission" date="2021-02" db="EMBL/GenBank/DDBJ databases">
        <authorList>
            <person name="Nowell W R."/>
        </authorList>
    </citation>
    <scope>NUCLEOTIDE SEQUENCE</scope>
</reference>